<dbReference type="Proteomes" id="UP000030960">
    <property type="component" value="Unassembled WGS sequence"/>
</dbReference>
<sequence length="321" mass="34475">MSALLWGLGALAAAGGAYGAFAPREPVVTDVRFDAAQLGGGVDAFLAKSEAEVPNLRPGAQKQVIWAGAPEVQTDWALVYVHGFSAAPQEIRPVPDMVAQGLGANLVFTRLKGHGRDGPAMAEATVEGWMEDMAEALAIGHRIGRRVLLMGCSTGATLATLALHEAMGAKVTGVILVSPNYKLADPKSALITWPGARWWVPWLAGREIGFEPRGETHGQYWTSRYPSLAVLPMGAAVREVHRRRHRDLSVPALFVFDPGDRIVDHGVTRQVAARWGARAELHELDLGPQDDPSRHLVAGDVLSPRMSEPVAGAMLDWACRL</sequence>
<gene>
    <name evidence="3" type="ORF">OA50_03545</name>
</gene>
<comment type="caution">
    <text evidence="3">The sequence shown here is derived from an EMBL/GenBank/DDBJ whole genome shotgun (WGS) entry which is preliminary data.</text>
</comment>
<feature type="domain" description="Serine aminopeptidase S33" evidence="2">
    <location>
        <begin position="75"/>
        <end position="196"/>
    </location>
</feature>
<proteinExistence type="predicted"/>
<evidence type="ECO:0000256" key="1">
    <source>
        <dbReference type="SAM" id="SignalP"/>
    </source>
</evidence>
<dbReference type="RefSeq" id="WP_052244612.1">
    <property type="nucleotide sequence ID" value="NZ_JSUQ01000014.1"/>
</dbReference>
<accession>A0A0B3RYX4</accession>
<keyword evidence="4" id="KW-1185">Reference proteome</keyword>
<dbReference type="SUPFAM" id="SSF53474">
    <property type="entry name" value="alpha/beta-Hydrolases"/>
    <property type="match status" value="1"/>
</dbReference>
<dbReference type="AlphaFoldDB" id="A0A0B3RYX4"/>
<dbReference type="EMBL" id="JSUQ01000014">
    <property type="protein sequence ID" value="KHQ51908.1"/>
    <property type="molecule type" value="Genomic_DNA"/>
</dbReference>
<keyword evidence="1" id="KW-0732">Signal</keyword>
<dbReference type="STRING" id="561184.SAMN05216376_104283"/>
<name>A0A0B3RYX4_9RHOB</name>
<evidence type="ECO:0000313" key="3">
    <source>
        <dbReference type="EMBL" id="KHQ51908.1"/>
    </source>
</evidence>
<dbReference type="Pfam" id="PF12146">
    <property type="entry name" value="Hydrolase_4"/>
    <property type="match status" value="1"/>
</dbReference>
<feature type="chain" id="PRO_5002082807" evidence="1">
    <location>
        <begin position="23"/>
        <end position="321"/>
    </location>
</feature>
<protein>
    <submittedName>
        <fullName evidence="3">Lysophospholipase</fullName>
    </submittedName>
</protein>
<dbReference type="InterPro" id="IPR029058">
    <property type="entry name" value="AB_hydrolase_fold"/>
</dbReference>
<evidence type="ECO:0000259" key="2">
    <source>
        <dbReference type="Pfam" id="PF12146"/>
    </source>
</evidence>
<reference evidence="3 4" key="1">
    <citation type="submission" date="2014-10" db="EMBL/GenBank/DDBJ databases">
        <title>Genome sequence of Ponticoccus sp. strain UMTAT08 isolated from clonal culture of toxic dinoflagellate Alexandrium tamiyavanichii.</title>
        <authorList>
            <person name="Gan H.Y."/>
            <person name="Muhd D.-D."/>
            <person name="Mohd Noor M.E."/>
            <person name="Yeong Y.S."/>
            <person name="Usup G."/>
        </authorList>
    </citation>
    <scope>NUCLEOTIDE SEQUENCE [LARGE SCALE GENOMIC DNA]</scope>
    <source>
        <strain evidence="3 4">UMTAT08</strain>
    </source>
</reference>
<organism evidence="3 4">
    <name type="scientific">Mameliella alba</name>
    <dbReference type="NCBI Taxonomy" id="561184"/>
    <lineage>
        <taxon>Bacteria</taxon>
        <taxon>Pseudomonadati</taxon>
        <taxon>Pseudomonadota</taxon>
        <taxon>Alphaproteobacteria</taxon>
        <taxon>Rhodobacterales</taxon>
        <taxon>Roseobacteraceae</taxon>
        <taxon>Mameliella</taxon>
    </lineage>
</organism>
<evidence type="ECO:0000313" key="4">
    <source>
        <dbReference type="Proteomes" id="UP000030960"/>
    </source>
</evidence>
<feature type="signal peptide" evidence="1">
    <location>
        <begin position="1"/>
        <end position="22"/>
    </location>
</feature>
<dbReference type="Gene3D" id="3.40.50.1820">
    <property type="entry name" value="alpha/beta hydrolase"/>
    <property type="match status" value="1"/>
</dbReference>
<dbReference type="InterPro" id="IPR022742">
    <property type="entry name" value="Hydrolase_4"/>
</dbReference>